<dbReference type="KEGG" id="dto:TOL2_C12610"/>
<dbReference type="Gene3D" id="3.20.20.70">
    <property type="entry name" value="Aldolase class I"/>
    <property type="match status" value="1"/>
</dbReference>
<reference evidence="12 13" key="1">
    <citation type="journal article" date="2013" name="Environ. Microbiol.">
        <title>Complete genome, catabolic sub-proteomes and key-metabolites of Desulfobacula toluolica Tol2, a marine, aromatic compound-degrading, sulfate-reducing bacterium.</title>
        <authorList>
            <person name="Wohlbrand L."/>
            <person name="Jacob J.H."/>
            <person name="Kube M."/>
            <person name="Mussmann M."/>
            <person name="Jarling R."/>
            <person name="Beck A."/>
            <person name="Amann R."/>
            <person name="Wilkes H."/>
            <person name="Reinhardt R."/>
            <person name="Rabus R."/>
        </authorList>
    </citation>
    <scope>NUCLEOTIDE SEQUENCE [LARGE SCALE GENOMIC DNA]</scope>
    <source>
        <strain evidence="13">DSM 7467 / Tol2</strain>
    </source>
</reference>
<keyword evidence="10" id="KW-0963">Cytoplasm</keyword>
<feature type="domain" description="Radical SAM core" evidence="11">
    <location>
        <begin position="1"/>
        <end position="229"/>
    </location>
</feature>
<dbReference type="PANTHER" id="PTHR13932:SF5">
    <property type="entry name" value="RADICAL S-ADENOSYL METHIONINE DOMAIN-CONTAINING PROTEIN 1, MITOCHONDRIAL"/>
    <property type="match status" value="1"/>
</dbReference>
<dbReference type="CDD" id="cd01335">
    <property type="entry name" value="Radical_SAM"/>
    <property type="match status" value="1"/>
</dbReference>
<dbReference type="SFLD" id="SFLDG01082">
    <property type="entry name" value="B12-binding_domain_containing"/>
    <property type="match status" value="1"/>
</dbReference>
<dbReference type="InterPro" id="IPR013785">
    <property type="entry name" value="Aldolase_TIM"/>
</dbReference>
<dbReference type="AlphaFoldDB" id="K0N5V0"/>
<dbReference type="PANTHER" id="PTHR13932">
    <property type="entry name" value="COPROPORPHYRINIGEN III OXIDASE"/>
    <property type="match status" value="1"/>
</dbReference>
<evidence type="ECO:0000256" key="8">
    <source>
        <dbReference type="ARBA" id="ARBA00023014"/>
    </source>
</evidence>
<dbReference type="SFLD" id="SFLDF00288">
    <property type="entry name" value="HemN-like__clustered_with_nucl"/>
    <property type="match status" value="1"/>
</dbReference>
<sequence>MCDKTSIYIHIPFCVKKCVYCDFYSKTDLSLIPGYINALQKEIEKRSGLKDAIDTIYFGGGTPSLLSAKEVETLLQTIGDCFSVASDVEVTFEVNPGTVDLNYLRELKNVGINRLSIGVQSFNDDKLKFLNRIHTAGQARNAIDYAGKAGFDNISMDLIYGIPFETKTAWLKDLKTAVTLMPPHLSCYMLTIEPGTPLHEQLKKGVIRPLGTSDMTVMFKQTSQFLGEAGYDHYEISNFSKGRQNRSKHNSKYWDMIPYYGFGAAAHSYDKKTRSWNYRSIDAYIKDICSGRLPVEDRETLTSRQTMIEMIMLRLRTLEGLDLKKFTTLFCVSFETRFKDILDHVLESSFGSVKDGRFALTLEGRAHLDSIVEAFAEKIL</sequence>
<dbReference type="GO" id="GO:0046872">
    <property type="term" value="F:metal ion binding"/>
    <property type="evidence" value="ECO:0007669"/>
    <property type="project" value="UniProtKB-UniRule"/>
</dbReference>
<keyword evidence="9 10" id="KW-0143">Chaperone</keyword>
<evidence type="ECO:0000256" key="7">
    <source>
        <dbReference type="ARBA" id="ARBA00023004"/>
    </source>
</evidence>
<comment type="subcellular location">
    <subcellularLocation>
        <location evidence="10">Cytoplasm</location>
    </subcellularLocation>
</comment>
<keyword evidence="12" id="KW-0560">Oxidoreductase</keyword>
<dbReference type="SFLD" id="SFLDS00029">
    <property type="entry name" value="Radical_SAM"/>
    <property type="match status" value="1"/>
</dbReference>
<evidence type="ECO:0000256" key="1">
    <source>
        <dbReference type="ARBA" id="ARBA00001966"/>
    </source>
</evidence>
<dbReference type="InterPro" id="IPR007197">
    <property type="entry name" value="rSAM"/>
</dbReference>
<dbReference type="InterPro" id="IPR058240">
    <property type="entry name" value="rSAM_sf"/>
</dbReference>
<comment type="similarity">
    <text evidence="2">Belongs to the anaerobic coproporphyrinogen-III oxidase family. HemW subfamily.</text>
</comment>
<dbReference type="PROSITE" id="PS51918">
    <property type="entry name" value="RADICAL_SAM"/>
    <property type="match status" value="1"/>
</dbReference>
<comment type="cofactor">
    <cofactor evidence="1">
        <name>[4Fe-4S] cluster</name>
        <dbReference type="ChEBI" id="CHEBI:49883"/>
    </cofactor>
</comment>
<accession>K0N5V0</accession>
<dbReference type="SFLD" id="SFLDF00562">
    <property type="entry name" value="HemN-like__clustered_with_heat"/>
    <property type="match status" value="1"/>
</dbReference>
<dbReference type="NCBIfam" id="TIGR00539">
    <property type="entry name" value="hemN_rel"/>
    <property type="match status" value="1"/>
</dbReference>
<dbReference type="PATRIC" id="fig|651182.5.peg.1516"/>
<evidence type="ECO:0000256" key="10">
    <source>
        <dbReference type="RuleBase" id="RU364116"/>
    </source>
</evidence>
<dbReference type="InterPro" id="IPR006638">
    <property type="entry name" value="Elp3/MiaA/NifB-like_rSAM"/>
</dbReference>
<keyword evidence="5 10" id="KW-0949">S-adenosyl-L-methionine</keyword>
<protein>
    <recommendedName>
        <fullName evidence="3 10">Heme chaperone HemW</fullName>
    </recommendedName>
</protein>
<dbReference type="InterPro" id="IPR010723">
    <property type="entry name" value="HemN_C"/>
</dbReference>
<evidence type="ECO:0000256" key="4">
    <source>
        <dbReference type="ARBA" id="ARBA00022617"/>
    </source>
</evidence>
<organism evidence="12 13">
    <name type="scientific">Desulfobacula toluolica (strain DSM 7467 / Tol2)</name>
    <dbReference type="NCBI Taxonomy" id="651182"/>
    <lineage>
        <taxon>Bacteria</taxon>
        <taxon>Pseudomonadati</taxon>
        <taxon>Thermodesulfobacteriota</taxon>
        <taxon>Desulfobacteria</taxon>
        <taxon>Desulfobacterales</taxon>
        <taxon>Desulfobacteraceae</taxon>
        <taxon>Desulfobacula</taxon>
    </lineage>
</organism>
<dbReference type="OrthoDB" id="9808022at2"/>
<keyword evidence="7 10" id="KW-0408">Iron</keyword>
<proteinExistence type="inferred from homology"/>
<dbReference type="GO" id="GO:0051539">
    <property type="term" value="F:4 iron, 4 sulfur cluster binding"/>
    <property type="evidence" value="ECO:0007669"/>
    <property type="project" value="UniProtKB-UniRule"/>
</dbReference>
<evidence type="ECO:0000313" key="13">
    <source>
        <dbReference type="Proteomes" id="UP000007347"/>
    </source>
</evidence>
<evidence type="ECO:0000313" key="12">
    <source>
        <dbReference type="EMBL" id="CCK79424.1"/>
    </source>
</evidence>
<dbReference type="STRING" id="651182.TOL2_C12610"/>
<name>K0N5V0_DESTT</name>
<dbReference type="RefSeq" id="WP_014956771.1">
    <property type="nucleotide sequence ID" value="NC_018645.1"/>
</dbReference>
<dbReference type="GO" id="GO:0004109">
    <property type="term" value="F:coproporphyrinogen oxidase activity"/>
    <property type="evidence" value="ECO:0007669"/>
    <property type="project" value="InterPro"/>
</dbReference>
<evidence type="ECO:0000256" key="5">
    <source>
        <dbReference type="ARBA" id="ARBA00022691"/>
    </source>
</evidence>
<dbReference type="SUPFAM" id="SSF102114">
    <property type="entry name" value="Radical SAM enzymes"/>
    <property type="match status" value="1"/>
</dbReference>
<keyword evidence="4 10" id="KW-0349">Heme</keyword>
<evidence type="ECO:0000256" key="6">
    <source>
        <dbReference type="ARBA" id="ARBA00022723"/>
    </source>
</evidence>
<dbReference type="HOGENOM" id="CLU_027579_1_1_7"/>
<keyword evidence="13" id="KW-1185">Reference proteome</keyword>
<evidence type="ECO:0000259" key="11">
    <source>
        <dbReference type="PROSITE" id="PS51918"/>
    </source>
</evidence>
<dbReference type="Pfam" id="PF04055">
    <property type="entry name" value="Radical_SAM"/>
    <property type="match status" value="1"/>
</dbReference>
<comment type="function">
    <text evidence="10">Probably acts as a heme chaperone, transferring heme to an unknown acceptor. Binds one molecule of heme per monomer, possibly covalently. Binds 1 [4Fe-4S] cluster. The cluster is coordinated with 3 cysteines and an exchangeable S-adenosyl-L-methionine.</text>
</comment>
<dbReference type="InterPro" id="IPR004559">
    <property type="entry name" value="HemW-like"/>
</dbReference>
<dbReference type="GO" id="GO:0005737">
    <property type="term" value="C:cytoplasm"/>
    <property type="evidence" value="ECO:0007669"/>
    <property type="project" value="UniProtKB-SubCell"/>
</dbReference>
<evidence type="ECO:0000256" key="3">
    <source>
        <dbReference type="ARBA" id="ARBA00017228"/>
    </source>
</evidence>
<dbReference type="SFLD" id="SFLDG01065">
    <property type="entry name" value="anaerobic_coproporphyrinogen-I"/>
    <property type="match status" value="1"/>
</dbReference>
<dbReference type="EMBL" id="FO203503">
    <property type="protein sequence ID" value="CCK79424.1"/>
    <property type="molecule type" value="Genomic_DNA"/>
</dbReference>
<dbReference type="GO" id="GO:0006779">
    <property type="term" value="P:porphyrin-containing compound biosynthetic process"/>
    <property type="evidence" value="ECO:0007669"/>
    <property type="project" value="InterPro"/>
</dbReference>
<evidence type="ECO:0000256" key="9">
    <source>
        <dbReference type="ARBA" id="ARBA00023186"/>
    </source>
</evidence>
<keyword evidence="6 10" id="KW-0479">Metal-binding</keyword>
<keyword evidence="10" id="KW-0004">4Fe-4S</keyword>
<dbReference type="Pfam" id="PF06969">
    <property type="entry name" value="HemN_C"/>
    <property type="match status" value="1"/>
</dbReference>
<dbReference type="InterPro" id="IPR034505">
    <property type="entry name" value="Coproporphyrinogen-III_oxidase"/>
</dbReference>
<dbReference type="SMART" id="SM00729">
    <property type="entry name" value="Elp3"/>
    <property type="match status" value="1"/>
</dbReference>
<gene>
    <name evidence="12" type="primary">hemN</name>
    <name evidence="12" type="ordered locus">TOL2_C12610</name>
</gene>
<evidence type="ECO:0000256" key="2">
    <source>
        <dbReference type="ARBA" id="ARBA00006100"/>
    </source>
</evidence>
<keyword evidence="8 10" id="KW-0411">Iron-sulfur</keyword>
<dbReference type="Proteomes" id="UP000007347">
    <property type="component" value="Chromosome"/>
</dbReference>